<keyword evidence="5" id="KW-0479">Metal-binding</keyword>
<dbReference type="EMBL" id="CP014845">
    <property type="protein sequence ID" value="AMR80831.1"/>
    <property type="molecule type" value="Genomic_DNA"/>
</dbReference>
<dbReference type="RefSeq" id="WP_062802655.1">
    <property type="nucleotide sequence ID" value="NZ_CP014845.1"/>
</dbReference>
<dbReference type="SUPFAM" id="SSF52343">
    <property type="entry name" value="Ferredoxin reductase-like, C-terminal NADP-linked domain"/>
    <property type="match status" value="1"/>
</dbReference>
<keyword evidence="12" id="KW-1185">Reference proteome</keyword>
<keyword evidence="4" id="KW-0001">2Fe-2S</keyword>
<evidence type="ECO:0000259" key="10">
    <source>
        <dbReference type="PROSITE" id="PS51384"/>
    </source>
</evidence>
<evidence type="ECO:0000256" key="7">
    <source>
        <dbReference type="ARBA" id="ARBA00023004"/>
    </source>
</evidence>
<dbReference type="AlphaFoldDB" id="A0A142JRW9"/>
<keyword evidence="7" id="KW-0408">Iron</keyword>
<dbReference type="InterPro" id="IPR006058">
    <property type="entry name" value="2Fe2S_fd_BS"/>
</dbReference>
<sequence length="318" mass="34009">MSAHQSLTLRVQAIRYEARGVVSIELQDPEGKTLPEYSPGAHIDLHLGNGLVRSYSLCGAPEARTRYTVGVLLDRGSRGGSRYVHEQLRVGATLTVGAPRNNFELDESAAHTVLVAGGIGVTPIVCMARRLAELGKSFTLIYCARSRAEAAFVEQLSGYGDAVRFHFDDEAGAPPDLKAMLAGQDAQTHFYCCGPGPMLNAFEAACEAHAYPNVHIERFAADPSTEAVQEGEYVVQLSRTGSLVKVPSGKSLLDALLDSGVEVEYSCREGVCGSCETAVLEGCPDHRDSVLSNSERASNKTMMVCVSGCKGSRLVLDL</sequence>
<protein>
    <submittedName>
        <fullName evidence="11">Ferredoxin</fullName>
    </submittedName>
</protein>
<dbReference type="KEGG" id="cnan:A2G96_23660"/>
<dbReference type="Gene3D" id="3.10.20.30">
    <property type="match status" value="1"/>
</dbReference>
<dbReference type="GO" id="GO:0046872">
    <property type="term" value="F:metal ion binding"/>
    <property type="evidence" value="ECO:0007669"/>
    <property type="project" value="UniProtKB-KW"/>
</dbReference>
<evidence type="ECO:0000256" key="8">
    <source>
        <dbReference type="ARBA" id="ARBA00023014"/>
    </source>
</evidence>
<dbReference type="CDD" id="cd06185">
    <property type="entry name" value="PDR_like"/>
    <property type="match status" value="1"/>
</dbReference>
<dbReference type="InterPro" id="IPR050415">
    <property type="entry name" value="MRET"/>
</dbReference>
<dbReference type="InterPro" id="IPR054582">
    <property type="entry name" value="DmmA-like_N"/>
</dbReference>
<reference evidence="11 12" key="1">
    <citation type="submission" date="2016-03" db="EMBL/GenBank/DDBJ databases">
        <title>Complete genome sequence of a novel chlorpyrifos degrading bacterium, Cupriavidus nantongensis sp. X1.</title>
        <authorList>
            <person name="Fang L."/>
        </authorList>
    </citation>
    <scope>NUCLEOTIDE SEQUENCE [LARGE SCALE GENOMIC DNA]</scope>
    <source>
        <strain evidence="11 12">X1</strain>
    </source>
</reference>
<dbReference type="Pfam" id="PF00111">
    <property type="entry name" value="Fer2"/>
    <property type="match status" value="1"/>
</dbReference>
<dbReference type="InterPro" id="IPR036010">
    <property type="entry name" value="2Fe-2S_ferredoxin-like_sf"/>
</dbReference>
<dbReference type="InterPro" id="IPR017927">
    <property type="entry name" value="FAD-bd_FR_type"/>
</dbReference>
<dbReference type="PROSITE" id="PS51384">
    <property type="entry name" value="FAD_FR"/>
    <property type="match status" value="1"/>
</dbReference>
<dbReference type="InterPro" id="IPR039261">
    <property type="entry name" value="FNR_nucleotide-bd"/>
</dbReference>
<dbReference type="PRINTS" id="PR00409">
    <property type="entry name" value="PHDIOXRDTASE"/>
</dbReference>
<keyword evidence="6" id="KW-0560">Oxidoreductase</keyword>
<proteinExistence type="predicted"/>
<dbReference type="SUPFAM" id="SSF63380">
    <property type="entry name" value="Riboflavin synthase domain-like"/>
    <property type="match status" value="1"/>
</dbReference>
<dbReference type="InterPro" id="IPR017938">
    <property type="entry name" value="Riboflavin_synthase-like_b-brl"/>
</dbReference>
<organism evidence="11 12">
    <name type="scientific">Cupriavidus nantongensis</name>
    <dbReference type="NCBI Taxonomy" id="1796606"/>
    <lineage>
        <taxon>Bacteria</taxon>
        <taxon>Pseudomonadati</taxon>
        <taxon>Pseudomonadota</taxon>
        <taxon>Betaproteobacteria</taxon>
        <taxon>Burkholderiales</taxon>
        <taxon>Burkholderiaceae</taxon>
        <taxon>Cupriavidus</taxon>
    </lineage>
</organism>
<dbReference type="GO" id="GO:0016491">
    <property type="term" value="F:oxidoreductase activity"/>
    <property type="evidence" value="ECO:0007669"/>
    <property type="project" value="UniProtKB-KW"/>
</dbReference>
<accession>A0A142JRW9</accession>
<dbReference type="Gene3D" id="3.40.50.80">
    <property type="entry name" value="Nucleotide-binding domain of ferredoxin-NADP reductase (FNR) module"/>
    <property type="match status" value="1"/>
</dbReference>
<dbReference type="GO" id="GO:0051537">
    <property type="term" value="F:2 iron, 2 sulfur cluster binding"/>
    <property type="evidence" value="ECO:0007669"/>
    <property type="project" value="UniProtKB-KW"/>
</dbReference>
<evidence type="ECO:0000256" key="4">
    <source>
        <dbReference type="ARBA" id="ARBA00022714"/>
    </source>
</evidence>
<dbReference type="CDD" id="cd00207">
    <property type="entry name" value="fer2"/>
    <property type="match status" value="1"/>
</dbReference>
<dbReference type="PANTHER" id="PTHR47354">
    <property type="entry name" value="NADH OXIDOREDUCTASE HCR"/>
    <property type="match status" value="1"/>
</dbReference>
<dbReference type="SUPFAM" id="SSF54292">
    <property type="entry name" value="2Fe-2S ferredoxin-like"/>
    <property type="match status" value="1"/>
</dbReference>
<dbReference type="STRING" id="1796606.A2G96_23660"/>
<evidence type="ECO:0000313" key="11">
    <source>
        <dbReference type="EMBL" id="AMR80831.1"/>
    </source>
</evidence>
<evidence type="ECO:0000256" key="5">
    <source>
        <dbReference type="ARBA" id="ARBA00022723"/>
    </source>
</evidence>
<feature type="domain" description="FAD-binding FR-type" evidence="10">
    <location>
        <begin position="4"/>
        <end position="106"/>
    </location>
</feature>
<evidence type="ECO:0000256" key="6">
    <source>
        <dbReference type="ARBA" id="ARBA00023002"/>
    </source>
</evidence>
<keyword evidence="2" id="KW-0285">Flavoprotein</keyword>
<name>A0A142JRW9_9BURK</name>
<dbReference type="InterPro" id="IPR012675">
    <property type="entry name" value="Beta-grasp_dom_sf"/>
</dbReference>
<keyword evidence="3" id="KW-0288">FMN</keyword>
<dbReference type="PROSITE" id="PS00197">
    <property type="entry name" value="2FE2S_FER_1"/>
    <property type="match status" value="1"/>
</dbReference>
<keyword evidence="8" id="KW-0411">Iron-sulfur</keyword>
<dbReference type="PANTHER" id="PTHR47354:SF1">
    <property type="entry name" value="CARNITINE MONOOXYGENASE REDUCTASE SUBUNIT"/>
    <property type="match status" value="1"/>
</dbReference>
<comment type="cofactor">
    <cofactor evidence="1">
        <name>FMN</name>
        <dbReference type="ChEBI" id="CHEBI:58210"/>
    </cofactor>
</comment>
<evidence type="ECO:0000259" key="9">
    <source>
        <dbReference type="PROSITE" id="PS51085"/>
    </source>
</evidence>
<gene>
    <name evidence="11" type="ORF">A2G96_23660</name>
</gene>
<dbReference type="InterPro" id="IPR001041">
    <property type="entry name" value="2Fe-2S_ferredoxin-type"/>
</dbReference>
<feature type="domain" description="2Fe-2S ferredoxin-type" evidence="9">
    <location>
        <begin position="233"/>
        <end position="318"/>
    </location>
</feature>
<evidence type="ECO:0000256" key="1">
    <source>
        <dbReference type="ARBA" id="ARBA00001917"/>
    </source>
</evidence>
<evidence type="ECO:0000256" key="3">
    <source>
        <dbReference type="ARBA" id="ARBA00022643"/>
    </source>
</evidence>
<evidence type="ECO:0000256" key="2">
    <source>
        <dbReference type="ARBA" id="ARBA00022630"/>
    </source>
</evidence>
<dbReference type="Pfam" id="PF22290">
    <property type="entry name" value="DmmA-like_N"/>
    <property type="match status" value="1"/>
</dbReference>
<evidence type="ECO:0000313" key="12">
    <source>
        <dbReference type="Proteomes" id="UP000075238"/>
    </source>
</evidence>
<dbReference type="PROSITE" id="PS51085">
    <property type="entry name" value="2FE2S_FER_2"/>
    <property type="match status" value="1"/>
</dbReference>
<dbReference type="Gene3D" id="2.40.30.10">
    <property type="entry name" value="Translation factors"/>
    <property type="match status" value="1"/>
</dbReference>
<dbReference type="Proteomes" id="UP000075238">
    <property type="component" value="Chromosome 2"/>
</dbReference>
<dbReference type="OrthoDB" id="544091at2"/>